<dbReference type="EMBL" id="FNEN01000001">
    <property type="protein sequence ID" value="SDI34577.1"/>
    <property type="molecule type" value="Genomic_DNA"/>
</dbReference>
<dbReference type="OrthoDB" id="9808392at2"/>
<feature type="compositionally biased region" description="Basic residues" evidence="9">
    <location>
        <begin position="1"/>
        <end position="12"/>
    </location>
</feature>
<comment type="similarity">
    <text evidence="2 8">Belongs to the bacterial ribosomal protein bS20 family.</text>
</comment>
<comment type="function">
    <text evidence="1 8">Binds directly to 16S ribosomal RNA.</text>
</comment>
<proteinExistence type="inferred from homology"/>
<evidence type="ECO:0000256" key="4">
    <source>
        <dbReference type="ARBA" id="ARBA00022884"/>
    </source>
</evidence>
<evidence type="ECO:0000256" key="6">
    <source>
        <dbReference type="ARBA" id="ARBA00023274"/>
    </source>
</evidence>
<keyword evidence="4 8" id="KW-0694">RNA-binding</keyword>
<keyword evidence="3 8" id="KW-0699">rRNA-binding</keyword>
<evidence type="ECO:0000256" key="5">
    <source>
        <dbReference type="ARBA" id="ARBA00022980"/>
    </source>
</evidence>
<evidence type="ECO:0000256" key="3">
    <source>
        <dbReference type="ARBA" id="ARBA00022730"/>
    </source>
</evidence>
<dbReference type="GO" id="GO:0003735">
    <property type="term" value="F:structural constituent of ribosome"/>
    <property type="evidence" value="ECO:0007669"/>
    <property type="project" value="InterPro"/>
</dbReference>
<gene>
    <name evidence="8" type="primary">rpsT</name>
    <name evidence="10" type="ORF">SAMN04488123_101392</name>
</gene>
<dbReference type="PANTHER" id="PTHR33398">
    <property type="entry name" value="30S RIBOSOMAL PROTEIN S20"/>
    <property type="match status" value="1"/>
</dbReference>
<dbReference type="FunFam" id="1.20.58.110:FF:000001">
    <property type="entry name" value="30S ribosomal protein S20"/>
    <property type="match status" value="1"/>
</dbReference>
<evidence type="ECO:0000256" key="2">
    <source>
        <dbReference type="ARBA" id="ARBA00007634"/>
    </source>
</evidence>
<dbReference type="GO" id="GO:0006412">
    <property type="term" value="P:translation"/>
    <property type="evidence" value="ECO:0007669"/>
    <property type="project" value="UniProtKB-UniRule"/>
</dbReference>
<dbReference type="Pfam" id="PF01649">
    <property type="entry name" value="Ribosomal_S20p"/>
    <property type="match status" value="1"/>
</dbReference>
<dbReference type="GO" id="GO:0070181">
    <property type="term" value="F:small ribosomal subunit rRNA binding"/>
    <property type="evidence" value="ECO:0007669"/>
    <property type="project" value="TreeGrafter"/>
</dbReference>
<keyword evidence="6 8" id="KW-0687">Ribonucleoprotein</keyword>
<feature type="region of interest" description="Disordered" evidence="9">
    <location>
        <begin position="72"/>
        <end position="91"/>
    </location>
</feature>
<evidence type="ECO:0000256" key="8">
    <source>
        <dbReference type="HAMAP-Rule" id="MF_00500"/>
    </source>
</evidence>
<dbReference type="AlphaFoldDB" id="A0A1G8JU02"/>
<keyword evidence="11" id="KW-1185">Reference proteome</keyword>
<dbReference type="GO" id="GO:0005829">
    <property type="term" value="C:cytosol"/>
    <property type="evidence" value="ECO:0007669"/>
    <property type="project" value="TreeGrafter"/>
</dbReference>
<protein>
    <recommendedName>
        <fullName evidence="7 8">Small ribosomal subunit protein bS20</fullName>
    </recommendedName>
</protein>
<dbReference type="RefSeq" id="WP_090395848.1">
    <property type="nucleotide sequence ID" value="NZ_FNEN01000001.1"/>
</dbReference>
<dbReference type="Gene3D" id="1.20.58.110">
    <property type="entry name" value="Ribosomal protein S20"/>
    <property type="match status" value="1"/>
</dbReference>
<name>A0A1G8JU02_9BACI</name>
<evidence type="ECO:0000313" key="10">
    <source>
        <dbReference type="EMBL" id="SDI34577.1"/>
    </source>
</evidence>
<dbReference type="SUPFAM" id="SSF46992">
    <property type="entry name" value="Ribosomal protein S20"/>
    <property type="match status" value="1"/>
</dbReference>
<keyword evidence="5 8" id="KW-0689">Ribosomal protein</keyword>
<dbReference type="GO" id="GO:0015935">
    <property type="term" value="C:small ribosomal subunit"/>
    <property type="evidence" value="ECO:0007669"/>
    <property type="project" value="TreeGrafter"/>
</dbReference>
<reference evidence="10 11" key="1">
    <citation type="submission" date="2016-10" db="EMBL/GenBank/DDBJ databases">
        <authorList>
            <person name="de Groot N.N."/>
        </authorList>
    </citation>
    <scope>NUCLEOTIDE SEQUENCE [LARGE SCALE GENOMIC DNA]</scope>
    <source>
        <strain evidence="10 11">DSM 21771</strain>
    </source>
</reference>
<evidence type="ECO:0000256" key="7">
    <source>
        <dbReference type="ARBA" id="ARBA00035136"/>
    </source>
</evidence>
<sequence length="91" mass="10295">MPNIKQAKKRARKSEEQRVKNQAFKSSMRTAIKEFDKKVEADDIEGAKNVFVLAEQKLDKAAQKGLIHKNTAARKKSQLERKLNQAQATAS</sequence>
<dbReference type="HAMAP" id="MF_00500">
    <property type="entry name" value="Ribosomal_bS20"/>
    <property type="match status" value="1"/>
</dbReference>
<evidence type="ECO:0000313" key="11">
    <source>
        <dbReference type="Proteomes" id="UP000198853"/>
    </source>
</evidence>
<dbReference type="InterPro" id="IPR002583">
    <property type="entry name" value="Ribosomal_bS20"/>
</dbReference>
<accession>A0A1G8JU02</accession>
<organism evidence="10 11">
    <name type="scientific">Natribacillus halophilus</name>
    <dbReference type="NCBI Taxonomy" id="549003"/>
    <lineage>
        <taxon>Bacteria</taxon>
        <taxon>Bacillati</taxon>
        <taxon>Bacillota</taxon>
        <taxon>Bacilli</taxon>
        <taxon>Bacillales</taxon>
        <taxon>Bacillaceae</taxon>
        <taxon>Natribacillus</taxon>
    </lineage>
</organism>
<dbReference type="InterPro" id="IPR036510">
    <property type="entry name" value="Ribosomal_bS20_sf"/>
</dbReference>
<evidence type="ECO:0000256" key="1">
    <source>
        <dbReference type="ARBA" id="ARBA00003134"/>
    </source>
</evidence>
<dbReference type="NCBIfam" id="TIGR00029">
    <property type="entry name" value="S20"/>
    <property type="match status" value="1"/>
</dbReference>
<dbReference type="Proteomes" id="UP000198853">
    <property type="component" value="Unassembled WGS sequence"/>
</dbReference>
<feature type="region of interest" description="Disordered" evidence="9">
    <location>
        <begin position="1"/>
        <end position="23"/>
    </location>
</feature>
<dbReference type="PANTHER" id="PTHR33398:SF1">
    <property type="entry name" value="SMALL RIBOSOMAL SUBUNIT PROTEIN BS20C"/>
    <property type="match status" value="1"/>
</dbReference>
<evidence type="ECO:0000256" key="9">
    <source>
        <dbReference type="SAM" id="MobiDB-lite"/>
    </source>
</evidence>